<organism evidence="8 9">
    <name type="scientific">Penicillium argentinense</name>
    <dbReference type="NCBI Taxonomy" id="1131581"/>
    <lineage>
        <taxon>Eukaryota</taxon>
        <taxon>Fungi</taxon>
        <taxon>Dikarya</taxon>
        <taxon>Ascomycota</taxon>
        <taxon>Pezizomycotina</taxon>
        <taxon>Eurotiomycetes</taxon>
        <taxon>Eurotiomycetidae</taxon>
        <taxon>Eurotiales</taxon>
        <taxon>Aspergillaceae</taxon>
        <taxon>Penicillium</taxon>
    </lineage>
</organism>
<keyword evidence="5" id="KW-0539">Nucleus</keyword>
<dbReference type="SUPFAM" id="SSF57701">
    <property type="entry name" value="Zn2/Cys6 DNA-binding domain"/>
    <property type="match status" value="1"/>
</dbReference>
<evidence type="ECO:0000256" key="1">
    <source>
        <dbReference type="ARBA" id="ARBA00004123"/>
    </source>
</evidence>
<evidence type="ECO:0000256" key="4">
    <source>
        <dbReference type="ARBA" id="ARBA00023163"/>
    </source>
</evidence>
<gene>
    <name evidence="8" type="ORF">N7532_011349</name>
</gene>
<comment type="caution">
    <text evidence="8">The sequence shown here is derived from an EMBL/GenBank/DDBJ whole genome shotgun (WGS) entry which is preliminary data.</text>
</comment>
<feature type="region of interest" description="Disordered" evidence="6">
    <location>
        <begin position="1"/>
        <end position="20"/>
    </location>
</feature>
<evidence type="ECO:0000256" key="2">
    <source>
        <dbReference type="ARBA" id="ARBA00023015"/>
    </source>
</evidence>
<keyword evidence="4" id="KW-0804">Transcription</keyword>
<dbReference type="PANTHER" id="PTHR37534:SF3">
    <property type="entry name" value="ZN(II)2CYS6 TRANSCRIPTION FACTOR (EUROFUNG)"/>
    <property type="match status" value="1"/>
</dbReference>
<dbReference type="PROSITE" id="PS50048">
    <property type="entry name" value="ZN2_CY6_FUNGAL_2"/>
    <property type="match status" value="1"/>
</dbReference>
<dbReference type="OrthoDB" id="5319341at2759"/>
<evidence type="ECO:0000313" key="8">
    <source>
        <dbReference type="EMBL" id="KAJ5082306.1"/>
    </source>
</evidence>
<proteinExistence type="predicted"/>
<dbReference type="EMBL" id="JAPQKI010000011">
    <property type="protein sequence ID" value="KAJ5082306.1"/>
    <property type="molecule type" value="Genomic_DNA"/>
</dbReference>
<dbReference type="GO" id="GO:0000981">
    <property type="term" value="F:DNA-binding transcription factor activity, RNA polymerase II-specific"/>
    <property type="evidence" value="ECO:0007669"/>
    <property type="project" value="InterPro"/>
</dbReference>
<feature type="compositionally biased region" description="Polar residues" evidence="6">
    <location>
        <begin position="144"/>
        <end position="157"/>
    </location>
</feature>
<dbReference type="InterPro" id="IPR036864">
    <property type="entry name" value="Zn2-C6_fun-type_DNA-bd_sf"/>
</dbReference>
<dbReference type="InterPro" id="IPR021858">
    <property type="entry name" value="Fun_TF"/>
</dbReference>
<dbReference type="PANTHER" id="PTHR37534">
    <property type="entry name" value="TRANSCRIPTIONAL ACTIVATOR PROTEIN UGA3"/>
    <property type="match status" value="1"/>
</dbReference>
<feature type="region of interest" description="Disordered" evidence="6">
    <location>
        <begin position="64"/>
        <end position="85"/>
    </location>
</feature>
<keyword evidence="9" id="KW-1185">Reference proteome</keyword>
<keyword evidence="2" id="KW-0805">Transcription regulation</keyword>
<dbReference type="Proteomes" id="UP001149074">
    <property type="component" value="Unassembled WGS sequence"/>
</dbReference>
<reference evidence="8" key="2">
    <citation type="journal article" date="2023" name="IMA Fungus">
        <title>Comparative genomic study of the Penicillium genus elucidates a diverse pangenome and 15 lateral gene transfer events.</title>
        <authorList>
            <person name="Petersen C."/>
            <person name="Sorensen T."/>
            <person name="Nielsen M.R."/>
            <person name="Sondergaard T.E."/>
            <person name="Sorensen J.L."/>
            <person name="Fitzpatrick D.A."/>
            <person name="Frisvad J.C."/>
            <person name="Nielsen K.L."/>
        </authorList>
    </citation>
    <scope>NUCLEOTIDE SEQUENCE</scope>
    <source>
        <strain evidence="8">IBT 30761</strain>
    </source>
</reference>
<evidence type="ECO:0000256" key="3">
    <source>
        <dbReference type="ARBA" id="ARBA00023125"/>
    </source>
</evidence>
<feature type="compositionally biased region" description="Basic and acidic residues" evidence="6">
    <location>
        <begin position="9"/>
        <end position="18"/>
    </location>
</feature>
<feature type="compositionally biased region" description="Basic and acidic residues" evidence="6">
    <location>
        <begin position="133"/>
        <end position="142"/>
    </location>
</feature>
<protein>
    <recommendedName>
        <fullName evidence="7">Zn(2)-C6 fungal-type domain-containing protein</fullName>
    </recommendedName>
</protein>
<dbReference type="GO" id="GO:0045944">
    <property type="term" value="P:positive regulation of transcription by RNA polymerase II"/>
    <property type="evidence" value="ECO:0007669"/>
    <property type="project" value="TreeGrafter"/>
</dbReference>
<dbReference type="Pfam" id="PF11951">
    <property type="entry name" value="Fungal_trans_2"/>
    <property type="match status" value="1"/>
</dbReference>
<dbReference type="GO" id="GO:0008270">
    <property type="term" value="F:zinc ion binding"/>
    <property type="evidence" value="ECO:0007669"/>
    <property type="project" value="InterPro"/>
</dbReference>
<dbReference type="Gene3D" id="4.10.240.10">
    <property type="entry name" value="Zn(2)-C6 fungal-type DNA-binding domain"/>
    <property type="match status" value="1"/>
</dbReference>
<evidence type="ECO:0000259" key="7">
    <source>
        <dbReference type="PROSITE" id="PS50048"/>
    </source>
</evidence>
<evidence type="ECO:0000256" key="5">
    <source>
        <dbReference type="ARBA" id="ARBA00023242"/>
    </source>
</evidence>
<feature type="domain" description="Zn(2)-C6 fungal-type" evidence="7">
    <location>
        <begin position="32"/>
        <end position="61"/>
    </location>
</feature>
<dbReference type="CDD" id="cd00067">
    <property type="entry name" value="GAL4"/>
    <property type="match status" value="1"/>
</dbReference>
<dbReference type="GO" id="GO:0005634">
    <property type="term" value="C:nucleus"/>
    <property type="evidence" value="ECO:0007669"/>
    <property type="project" value="UniProtKB-SubCell"/>
</dbReference>
<accession>A0A9W9JUX2</accession>
<evidence type="ECO:0000256" key="6">
    <source>
        <dbReference type="SAM" id="MobiDB-lite"/>
    </source>
</evidence>
<keyword evidence="3" id="KW-0238">DNA-binding</keyword>
<feature type="region of interest" description="Disordered" evidence="6">
    <location>
        <begin position="133"/>
        <end position="157"/>
    </location>
</feature>
<dbReference type="GO" id="GO:0000976">
    <property type="term" value="F:transcription cis-regulatory region binding"/>
    <property type="evidence" value="ECO:0007669"/>
    <property type="project" value="TreeGrafter"/>
</dbReference>
<dbReference type="InterPro" id="IPR001138">
    <property type="entry name" value="Zn2Cys6_DnaBD"/>
</dbReference>
<dbReference type="Pfam" id="PF00172">
    <property type="entry name" value="Zn_clus"/>
    <property type="match status" value="1"/>
</dbReference>
<dbReference type="RefSeq" id="XP_056468828.1">
    <property type="nucleotide sequence ID" value="XM_056623840.1"/>
</dbReference>
<dbReference type="GeneID" id="81362819"/>
<evidence type="ECO:0000313" key="9">
    <source>
        <dbReference type="Proteomes" id="UP001149074"/>
    </source>
</evidence>
<dbReference type="SMART" id="SM00066">
    <property type="entry name" value="GAL4"/>
    <property type="match status" value="1"/>
</dbReference>
<reference evidence="8" key="1">
    <citation type="submission" date="2022-11" db="EMBL/GenBank/DDBJ databases">
        <authorList>
            <person name="Petersen C."/>
        </authorList>
    </citation>
    <scope>NUCLEOTIDE SEQUENCE</scope>
    <source>
        <strain evidence="8">IBT 30761</strain>
    </source>
</reference>
<sequence>MCLSSSPVRDGRVEEKSSESQISITRPSRYYCLVCRRRHVKCDEARPQCGPCAIGKRSCVYSQDSHQDSHQDQQLGQHESPRTRTQDAAILTPTSPSSSASSPSVECSSDSRSAPLKWFELLATDFPSSRFSRDWNRAKGDVPSRSSSNPQNLSERESLQTATFRNMEIDQPYAPQTPNGAPAGTEMTSSWVPEFSIPLSDLEYHLFSHFVRVISKWIDFHDPEIHFAKTVPHMALRNLGLMKALLALSARHLSLVKGEEGFTCRSTANNGVARDRGNTPSCNLAVRYYTESLHYLNKTMQSQSCTRSLDLIVTSILISTYEMIDGSNENWEGHIKGVFLFQRFQDNDVESGGLRSAVWRAWFQQDIWIALRERRRVYGGWRPKKSLNCLTSSELASRVYYLLGQCINYVSKEEQEQDPTRRMDRGNELLHLLHQWHNALPPEYCPLPMTTKGELFPSIWVNPPSYAAALQIHSLAVILVTLHHPTSRDIEGYQAAQNMLAVSIETICGIARSVEEDDFGANIVSLNCLVGAAMCIHRPHERVTLLNLLDYSKIAFSDLIA</sequence>
<dbReference type="AlphaFoldDB" id="A0A9W9JUX2"/>
<comment type="subcellular location">
    <subcellularLocation>
        <location evidence="1">Nucleus</location>
    </subcellularLocation>
</comment>
<name>A0A9W9JUX2_9EURO</name>